<dbReference type="AlphaFoldDB" id="A0A4Y2UYA5"/>
<comment type="caution">
    <text evidence="2">The sequence shown here is derived from an EMBL/GenBank/DDBJ whole genome shotgun (WGS) entry which is preliminary data.</text>
</comment>
<dbReference type="EMBL" id="BGPR01041674">
    <property type="protein sequence ID" value="GBO17986.1"/>
    <property type="molecule type" value="Genomic_DNA"/>
</dbReference>
<protein>
    <submittedName>
        <fullName evidence="2">Uncharacterized protein</fullName>
    </submittedName>
</protein>
<dbReference type="Proteomes" id="UP000499080">
    <property type="component" value="Unassembled WGS sequence"/>
</dbReference>
<feature type="non-terminal residue" evidence="2">
    <location>
        <position position="1"/>
    </location>
</feature>
<dbReference type="EMBL" id="BGPR01041676">
    <property type="protein sequence ID" value="GBO17989.1"/>
    <property type="molecule type" value="Genomic_DNA"/>
</dbReference>
<evidence type="ECO:0000313" key="2">
    <source>
        <dbReference type="EMBL" id="GBO17989.1"/>
    </source>
</evidence>
<accession>A0A4Y2UYA5</accession>
<sequence length="61" mass="6898">NLYSLLLWRCGSRRLPEAISVVLLLRTERSIPLTLPPPTVPKILNSLNPARVRISVPQKLK</sequence>
<evidence type="ECO:0000313" key="3">
    <source>
        <dbReference type="Proteomes" id="UP000499080"/>
    </source>
</evidence>
<evidence type="ECO:0000313" key="1">
    <source>
        <dbReference type="EMBL" id="GBO17986.1"/>
    </source>
</evidence>
<gene>
    <name evidence="1" type="ORF">AVEN_110864_1</name>
    <name evidence="2" type="ORF">AVEN_203909_1</name>
</gene>
<reference evidence="2 3" key="1">
    <citation type="journal article" date="2019" name="Sci. Rep.">
        <title>Orb-weaving spider Araneus ventricosus genome elucidates the spidroin gene catalogue.</title>
        <authorList>
            <person name="Kono N."/>
            <person name="Nakamura H."/>
            <person name="Ohtoshi R."/>
            <person name="Moran D.A.P."/>
            <person name="Shinohara A."/>
            <person name="Yoshida Y."/>
            <person name="Fujiwara M."/>
            <person name="Mori M."/>
            <person name="Tomita M."/>
            <person name="Arakawa K."/>
        </authorList>
    </citation>
    <scope>NUCLEOTIDE SEQUENCE [LARGE SCALE GENOMIC DNA]</scope>
</reference>
<organism evidence="2 3">
    <name type="scientific">Araneus ventricosus</name>
    <name type="common">Orbweaver spider</name>
    <name type="synonym">Epeira ventricosa</name>
    <dbReference type="NCBI Taxonomy" id="182803"/>
    <lineage>
        <taxon>Eukaryota</taxon>
        <taxon>Metazoa</taxon>
        <taxon>Ecdysozoa</taxon>
        <taxon>Arthropoda</taxon>
        <taxon>Chelicerata</taxon>
        <taxon>Arachnida</taxon>
        <taxon>Araneae</taxon>
        <taxon>Araneomorphae</taxon>
        <taxon>Entelegynae</taxon>
        <taxon>Araneoidea</taxon>
        <taxon>Araneidae</taxon>
        <taxon>Araneus</taxon>
    </lineage>
</organism>
<keyword evidence="3" id="KW-1185">Reference proteome</keyword>
<name>A0A4Y2UYA5_ARAVE</name>
<proteinExistence type="predicted"/>